<evidence type="ECO:0000256" key="1">
    <source>
        <dbReference type="SAM" id="MobiDB-lite"/>
    </source>
</evidence>
<sequence length="430" mass="47261">MSSISSSPDTSFSIGSNTSSTMNTRTSSTFSTPSLNSTTTPTTTTEDFTYSSSSIGSQTSSNTLALLQVTPPAPSLGPTSTFPSSSSIQPCLPPIHHLQLILLMDSTTTSSSTTEEEPCYSLQLLFGAHNSTSQAPHQIQPFPPPKPPLQLIPLWIQLLHLAPTPGGNNHVFNQLFSRHQLIYRIKYLFNYDTNHFFLFHIILEFNHFSNYHTEDSTYSSSSIGSQTLQITLALLQATPPPAPLWSHTSTFPSSSSDSTTSSFQSTTSPTDFLWIRLQLAPAPAHKPLQLTLALLQATPQLLFGAHNFTFQAPHRIQHVFLPIHHFPDSSTQLPLEIKYLFNYDTTTSSTFSTSSLNSTTSPTTTTEDFTYSSSSIGSQTSSYTSSSSGYSSSSSLEPTNFYFPSFLIGFYYVFLPIHFSNLFFCGIDYS</sequence>
<keyword evidence="4" id="KW-1185">Reference proteome</keyword>
<feature type="region of interest" description="Disordered" evidence="1">
    <location>
        <begin position="349"/>
        <end position="382"/>
    </location>
</feature>
<reference evidence="3 4" key="1">
    <citation type="submission" date="2018-04" db="EMBL/GenBank/DDBJ databases">
        <authorList>
            <person name="Zhang X."/>
            <person name="Yuan J."/>
            <person name="Li F."/>
            <person name="Xiang J."/>
        </authorList>
    </citation>
    <scope>NUCLEOTIDE SEQUENCE [LARGE SCALE GENOMIC DNA]</scope>
    <source>
        <tissue evidence="3">Muscle</tissue>
    </source>
</reference>
<evidence type="ECO:0000313" key="4">
    <source>
        <dbReference type="Proteomes" id="UP000283509"/>
    </source>
</evidence>
<dbReference type="AlphaFoldDB" id="A0A3R7M1A1"/>
<reference evidence="3 4" key="2">
    <citation type="submission" date="2019-01" db="EMBL/GenBank/DDBJ databases">
        <title>The decoding of complex shrimp genome reveals the adaptation for benthos swimmer, frequently molting mechanism and breeding impact on genome.</title>
        <authorList>
            <person name="Sun Y."/>
            <person name="Gao Y."/>
            <person name="Yu Y."/>
        </authorList>
    </citation>
    <scope>NUCLEOTIDE SEQUENCE [LARGE SCALE GENOMIC DNA]</scope>
    <source>
        <tissue evidence="3">Muscle</tissue>
    </source>
</reference>
<protein>
    <submittedName>
        <fullName evidence="3">Uncharacterized protein</fullName>
    </submittedName>
</protein>
<evidence type="ECO:0000313" key="3">
    <source>
        <dbReference type="EMBL" id="ROT69047.1"/>
    </source>
</evidence>
<accession>A0A3R7M1A1</accession>
<organism evidence="3 4">
    <name type="scientific">Penaeus vannamei</name>
    <name type="common">Whiteleg shrimp</name>
    <name type="synonym">Litopenaeus vannamei</name>
    <dbReference type="NCBI Taxonomy" id="6689"/>
    <lineage>
        <taxon>Eukaryota</taxon>
        <taxon>Metazoa</taxon>
        <taxon>Ecdysozoa</taxon>
        <taxon>Arthropoda</taxon>
        <taxon>Crustacea</taxon>
        <taxon>Multicrustacea</taxon>
        <taxon>Malacostraca</taxon>
        <taxon>Eumalacostraca</taxon>
        <taxon>Eucarida</taxon>
        <taxon>Decapoda</taxon>
        <taxon>Dendrobranchiata</taxon>
        <taxon>Penaeoidea</taxon>
        <taxon>Penaeidae</taxon>
        <taxon>Penaeus</taxon>
    </lineage>
</organism>
<feature type="region of interest" description="Disordered" evidence="1">
    <location>
        <begin position="1"/>
        <end position="54"/>
    </location>
</feature>
<keyword evidence="2" id="KW-0812">Transmembrane</keyword>
<feature type="transmembrane region" description="Helical" evidence="2">
    <location>
        <begin position="401"/>
        <end position="424"/>
    </location>
</feature>
<keyword evidence="2" id="KW-0472">Membrane</keyword>
<proteinExistence type="predicted"/>
<name>A0A3R7M1A1_PENVA</name>
<evidence type="ECO:0000256" key="2">
    <source>
        <dbReference type="SAM" id="Phobius"/>
    </source>
</evidence>
<dbReference type="Proteomes" id="UP000283509">
    <property type="component" value="Unassembled WGS sequence"/>
</dbReference>
<keyword evidence="2" id="KW-1133">Transmembrane helix</keyword>
<gene>
    <name evidence="3" type="ORF">C7M84_012796</name>
</gene>
<comment type="caution">
    <text evidence="3">The sequence shown here is derived from an EMBL/GenBank/DDBJ whole genome shotgun (WGS) entry which is preliminary data.</text>
</comment>
<dbReference type="EMBL" id="QCYY01002611">
    <property type="protein sequence ID" value="ROT69047.1"/>
    <property type="molecule type" value="Genomic_DNA"/>
</dbReference>